<feature type="compositionally biased region" description="Basic and acidic residues" evidence="1">
    <location>
        <begin position="66"/>
        <end position="75"/>
    </location>
</feature>
<keyword evidence="2" id="KW-0472">Membrane</keyword>
<proteinExistence type="predicted"/>
<comment type="caution">
    <text evidence="3">The sequence shown here is derived from an EMBL/GenBank/DDBJ whole genome shotgun (WGS) entry which is preliminary data.</text>
</comment>
<accession>A0ABP8QWA4</accession>
<organism evidence="3 4">
    <name type="scientific">Actinoallomurus oryzae</name>
    <dbReference type="NCBI Taxonomy" id="502180"/>
    <lineage>
        <taxon>Bacteria</taxon>
        <taxon>Bacillati</taxon>
        <taxon>Actinomycetota</taxon>
        <taxon>Actinomycetes</taxon>
        <taxon>Streptosporangiales</taxon>
        <taxon>Thermomonosporaceae</taxon>
        <taxon>Actinoallomurus</taxon>
    </lineage>
</organism>
<feature type="region of interest" description="Disordered" evidence="1">
    <location>
        <begin position="55"/>
        <end position="143"/>
    </location>
</feature>
<evidence type="ECO:0000256" key="1">
    <source>
        <dbReference type="SAM" id="MobiDB-lite"/>
    </source>
</evidence>
<dbReference type="EMBL" id="BAABHF010000046">
    <property type="protein sequence ID" value="GAA4511743.1"/>
    <property type="molecule type" value="Genomic_DNA"/>
</dbReference>
<feature type="transmembrane region" description="Helical" evidence="2">
    <location>
        <begin position="31"/>
        <end position="52"/>
    </location>
</feature>
<reference evidence="4" key="1">
    <citation type="journal article" date="2019" name="Int. J. Syst. Evol. Microbiol.">
        <title>The Global Catalogue of Microorganisms (GCM) 10K type strain sequencing project: providing services to taxonomists for standard genome sequencing and annotation.</title>
        <authorList>
            <consortium name="The Broad Institute Genomics Platform"/>
            <consortium name="The Broad Institute Genome Sequencing Center for Infectious Disease"/>
            <person name="Wu L."/>
            <person name="Ma J."/>
        </authorList>
    </citation>
    <scope>NUCLEOTIDE SEQUENCE [LARGE SCALE GENOMIC DNA]</scope>
    <source>
        <strain evidence="4">JCM 17933</strain>
    </source>
</reference>
<evidence type="ECO:0000313" key="3">
    <source>
        <dbReference type="EMBL" id="GAA4511743.1"/>
    </source>
</evidence>
<keyword evidence="4" id="KW-1185">Reference proteome</keyword>
<dbReference type="Proteomes" id="UP001500503">
    <property type="component" value="Unassembled WGS sequence"/>
</dbReference>
<protein>
    <submittedName>
        <fullName evidence="3">Uncharacterized protein</fullName>
    </submittedName>
</protein>
<sequence>MGQNRPGVTQVLEPEPVFVDRTGRRRRLARNVGIAVGCLLAAYLAVVAFGLVSGADAPMAPWPDPKSSHRAEAPRHGRIAARPDTPRPDDRPTPGATARSRGAHSPGSAPTTARSTAPAAASSAQPGQGHAYGRTKSPNPRKP</sequence>
<keyword evidence="2" id="KW-0812">Transmembrane</keyword>
<name>A0ABP8QWA4_9ACTN</name>
<dbReference type="RefSeq" id="WP_345472320.1">
    <property type="nucleotide sequence ID" value="NZ_BAABHF010000046.1"/>
</dbReference>
<evidence type="ECO:0000313" key="4">
    <source>
        <dbReference type="Proteomes" id="UP001500503"/>
    </source>
</evidence>
<evidence type="ECO:0000256" key="2">
    <source>
        <dbReference type="SAM" id="Phobius"/>
    </source>
</evidence>
<feature type="compositionally biased region" description="Low complexity" evidence="1">
    <location>
        <begin position="105"/>
        <end position="124"/>
    </location>
</feature>
<keyword evidence="2" id="KW-1133">Transmembrane helix</keyword>
<gene>
    <name evidence="3" type="ORF">GCM10023191_076330</name>
</gene>